<dbReference type="SMART" id="SM01030">
    <property type="entry name" value="BHD_1"/>
    <property type="match status" value="1"/>
</dbReference>
<evidence type="ECO:0000259" key="9">
    <source>
        <dbReference type="SMART" id="SM01032"/>
    </source>
</evidence>
<evidence type="ECO:0000256" key="2">
    <source>
        <dbReference type="ARBA" id="ARBA00009525"/>
    </source>
</evidence>
<feature type="domain" description="Rad4 beta-hairpin" evidence="7">
    <location>
        <begin position="469"/>
        <end position="519"/>
    </location>
</feature>
<dbReference type="GO" id="GO:0006289">
    <property type="term" value="P:nucleotide-excision repair"/>
    <property type="evidence" value="ECO:0007669"/>
    <property type="project" value="InterPro"/>
</dbReference>
<feature type="compositionally biased region" description="Basic residues" evidence="6">
    <location>
        <begin position="307"/>
        <end position="325"/>
    </location>
</feature>
<feature type="compositionally biased region" description="Acidic residues" evidence="6">
    <location>
        <begin position="13"/>
        <end position="23"/>
    </location>
</feature>
<dbReference type="InterPro" id="IPR018326">
    <property type="entry name" value="Rad4_beta-hairpin_dom1"/>
</dbReference>
<dbReference type="InterPro" id="IPR042488">
    <property type="entry name" value="Rad4_BHD3_sf"/>
</dbReference>
<dbReference type="Gene3D" id="3.30.70.2460">
    <property type="entry name" value="Rad4, beta-hairpin domain BHD3"/>
    <property type="match status" value="1"/>
</dbReference>
<dbReference type="OMA" id="CTEFKDT"/>
<accession>A0A5M3MPW5</accession>
<dbReference type="GO" id="GO:0003684">
    <property type="term" value="F:damaged DNA binding"/>
    <property type="evidence" value="ECO:0007669"/>
    <property type="project" value="InterPro"/>
</dbReference>
<evidence type="ECO:0000256" key="1">
    <source>
        <dbReference type="ARBA" id="ARBA00004123"/>
    </source>
</evidence>
<dbReference type="Pfam" id="PF10403">
    <property type="entry name" value="BHD_1"/>
    <property type="match status" value="1"/>
</dbReference>
<proteinExistence type="inferred from homology"/>
<feature type="compositionally biased region" description="Acidic residues" evidence="6">
    <location>
        <begin position="267"/>
        <end position="279"/>
    </location>
</feature>
<evidence type="ECO:0000256" key="4">
    <source>
        <dbReference type="ARBA" id="ARBA00023204"/>
    </source>
</evidence>
<feature type="compositionally biased region" description="Basic residues" evidence="6">
    <location>
        <begin position="249"/>
        <end position="258"/>
    </location>
</feature>
<dbReference type="GO" id="GO:0006298">
    <property type="term" value="P:mismatch repair"/>
    <property type="evidence" value="ECO:0007669"/>
    <property type="project" value="TreeGrafter"/>
</dbReference>
<dbReference type="FunFam" id="3.30.70.2460:FF:000001">
    <property type="entry name" value="DNA repair protein Rad4 family"/>
    <property type="match status" value="1"/>
</dbReference>
<dbReference type="Pfam" id="PF10404">
    <property type="entry name" value="BHD_2"/>
    <property type="match status" value="1"/>
</dbReference>
<dbReference type="AlphaFoldDB" id="A0A5M3MPW5"/>
<dbReference type="KEGG" id="cput:CONPUDRAFT_153768"/>
<feature type="compositionally biased region" description="Basic and acidic residues" evidence="6">
    <location>
        <begin position="899"/>
        <end position="910"/>
    </location>
</feature>
<dbReference type="Pfam" id="PF03835">
    <property type="entry name" value="Rad4"/>
    <property type="match status" value="1"/>
</dbReference>
<dbReference type="OrthoDB" id="300780at2759"/>
<feature type="domain" description="Rad4 beta-hairpin" evidence="8">
    <location>
        <begin position="521"/>
        <end position="588"/>
    </location>
</feature>
<comment type="similarity">
    <text evidence="2">Belongs to the XPC family.</text>
</comment>
<feature type="compositionally biased region" description="Polar residues" evidence="6">
    <location>
        <begin position="1"/>
        <end position="12"/>
    </location>
</feature>
<dbReference type="Proteomes" id="UP000053558">
    <property type="component" value="Unassembled WGS sequence"/>
</dbReference>
<comment type="caution">
    <text evidence="10">The sequence shown here is derived from an EMBL/GenBank/DDBJ whole genome shotgun (WGS) entry which is preliminary data.</text>
</comment>
<keyword evidence="4" id="KW-0234">DNA repair</keyword>
<feature type="region of interest" description="Disordered" evidence="6">
    <location>
        <begin position="851"/>
        <end position="945"/>
    </location>
</feature>
<feature type="region of interest" description="Disordered" evidence="6">
    <location>
        <begin position="239"/>
        <end position="344"/>
    </location>
</feature>
<feature type="compositionally biased region" description="Low complexity" evidence="6">
    <location>
        <begin position="857"/>
        <end position="869"/>
    </location>
</feature>
<dbReference type="Gene3D" id="3.90.260.10">
    <property type="entry name" value="Transglutaminase-like"/>
    <property type="match status" value="1"/>
</dbReference>
<dbReference type="Gene3D" id="2.20.20.110">
    <property type="entry name" value="Rad4, beta-hairpin domain BHD1"/>
    <property type="match status" value="1"/>
</dbReference>
<organism evidence="10 11">
    <name type="scientific">Coniophora puteana (strain RWD-64-598)</name>
    <name type="common">Brown rot fungus</name>
    <dbReference type="NCBI Taxonomy" id="741705"/>
    <lineage>
        <taxon>Eukaryota</taxon>
        <taxon>Fungi</taxon>
        <taxon>Dikarya</taxon>
        <taxon>Basidiomycota</taxon>
        <taxon>Agaricomycotina</taxon>
        <taxon>Agaricomycetes</taxon>
        <taxon>Agaricomycetidae</taxon>
        <taxon>Boletales</taxon>
        <taxon>Coniophorineae</taxon>
        <taxon>Coniophoraceae</taxon>
        <taxon>Coniophora</taxon>
    </lineage>
</organism>
<dbReference type="Gene3D" id="3.30.60.290">
    <property type="entry name" value="Rad4, beta-hairpin domain BHD2"/>
    <property type="match status" value="1"/>
</dbReference>
<feature type="domain" description="Rad4 beta-hairpin" evidence="9">
    <location>
        <begin position="595"/>
        <end position="669"/>
    </location>
</feature>
<evidence type="ECO:0000313" key="11">
    <source>
        <dbReference type="Proteomes" id="UP000053558"/>
    </source>
</evidence>
<evidence type="ECO:0000313" key="10">
    <source>
        <dbReference type="EMBL" id="EIW81219.1"/>
    </source>
</evidence>
<evidence type="ECO:0000256" key="6">
    <source>
        <dbReference type="SAM" id="MobiDB-lite"/>
    </source>
</evidence>
<evidence type="ECO:0000259" key="7">
    <source>
        <dbReference type="SMART" id="SM01030"/>
    </source>
</evidence>
<dbReference type="EMBL" id="JH711578">
    <property type="protein sequence ID" value="EIW81219.1"/>
    <property type="molecule type" value="Genomic_DNA"/>
</dbReference>
<evidence type="ECO:0000256" key="5">
    <source>
        <dbReference type="ARBA" id="ARBA00023242"/>
    </source>
</evidence>
<dbReference type="SMART" id="SM01031">
    <property type="entry name" value="BHD_2"/>
    <property type="match status" value="1"/>
</dbReference>
<dbReference type="GO" id="GO:0000111">
    <property type="term" value="C:nucleotide-excision repair factor 2 complex"/>
    <property type="evidence" value="ECO:0007669"/>
    <property type="project" value="TreeGrafter"/>
</dbReference>
<dbReference type="InterPro" id="IPR018327">
    <property type="entry name" value="BHD_2"/>
</dbReference>
<dbReference type="GO" id="GO:0003697">
    <property type="term" value="F:single-stranded DNA binding"/>
    <property type="evidence" value="ECO:0007669"/>
    <property type="project" value="TreeGrafter"/>
</dbReference>
<name>A0A5M3MPW5_CONPW</name>
<dbReference type="PANTHER" id="PTHR12135">
    <property type="entry name" value="DNA REPAIR PROTEIN XP-C / RAD4"/>
    <property type="match status" value="1"/>
</dbReference>
<dbReference type="RefSeq" id="XP_007768622.1">
    <property type="nucleotide sequence ID" value="XM_007770432.1"/>
</dbReference>
<dbReference type="InterPro" id="IPR018328">
    <property type="entry name" value="Rad4_beta-hairpin_dom3"/>
</dbReference>
<dbReference type="GO" id="GO:0071942">
    <property type="term" value="C:XPC complex"/>
    <property type="evidence" value="ECO:0007669"/>
    <property type="project" value="TreeGrafter"/>
</dbReference>
<dbReference type="SMART" id="SM01032">
    <property type="entry name" value="BHD_3"/>
    <property type="match status" value="1"/>
</dbReference>
<dbReference type="PANTHER" id="PTHR12135:SF0">
    <property type="entry name" value="DNA REPAIR PROTEIN COMPLEMENTING XP-C CELLS"/>
    <property type="match status" value="1"/>
</dbReference>
<dbReference type="Pfam" id="PF10405">
    <property type="entry name" value="BHD_3"/>
    <property type="match status" value="1"/>
</dbReference>
<comment type="subcellular location">
    <subcellularLocation>
        <location evidence="1">Nucleus</location>
    </subcellularLocation>
</comment>
<evidence type="ECO:0000259" key="8">
    <source>
        <dbReference type="SMART" id="SM01031"/>
    </source>
</evidence>
<evidence type="ECO:0000256" key="3">
    <source>
        <dbReference type="ARBA" id="ARBA00022763"/>
    </source>
</evidence>
<gene>
    <name evidence="10" type="ORF">CONPUDRAFT_153768</name>
</gene>
<reference evidence="11" key="1">
    <citation type="journal article" date="2012" name="Science">
        <title>The Paleozoic origin of enzymatic lignin decomposition reconstructed from 31 fungal genomes.</title>
        <authorList>
            <person name="Floudas D."/>
            <person name="Binder M."/>
            <person name="Riley R."/>
            <person name="Barry K."/>
            <person name="Blanchette R.A."/>
            <person name="Henrissat B."/>
            <person name="Martinez A.T."/>
            <person name="Otillar R."/>
            <person name="Spatafora J.W."/>
            <person name="Yadav J.S."/>
            <person name="Aerts A."/>
            <person name="Benoit I."/>
            <person name="Boyd A."/>
            <person name="Carlson A."/>
            <person name="Copeland A."/>
            <person name="Coutinho P.M."/>
            <person name="de Vries R.P."/>
            <person name="Ferreira P."/>
            <person name="Findley K."/>
            <person name="Foster B."/>
            <person name="Gaskell J."/>
            <person name="Glotzer D."/>
            <person name="Gorecki P."/>
            <person name="Heitman J."/>
            <person name="Hesse C."/>
            <person name="Hori C."/>
            <person name="Igarashi K."/>
            <person name="Jurgens J.A."/>
            <person name="Kallen N."/>
            <person name="Kersten P."/>
            <person name="Kohler A."/>
            <person name="Kuees U."/>
            <person name="Kumar T.K.A."/>
            <person name="Kuo A."/>
            <person name="LaButti K."/>
            <person name="Larrondo L.F."/>
            <person name="Lindquist E."/>
            <person name="Ling A."/>
            <person name="Lombard V."/>
            <person name="Lucas S."/>
            <person name="Lundell T."/>
            <person name="Martin R."/>
            <person name="McLaughlin D.J."/>
            <person name="Morgenstern I."/>
            <person name="Morin E."/>
            <person name="Murat C."/>
            <person name="Nagy L.G."/>
            <person name="Nolan M."/>
            <person name="Ohm R.A."/>
            <person name="Patyshakuliyeva A."/>
            <person name="Rokas A."/>
            <person name="Ruiz-Duenas F.J."/>
            <person name="Sabat G."/>
            <person name="Salamov A."/>
            <person name="Samejima M."/>
            <person name="Schmutz J."/>
            <person name="Slot J.C."/>
            <person name="St John F."/>
            <person name="Stenlid J."/>
            <person name="Sun H."/>
            <person name="Sun S."/>
            <person name="Syed K."/>
            <person name="Tsang A."/>
            <person name="Wiebenga A."/>
            <person name="Young D."/>
            <person name="Pisabarro A."/>
            <person name="Eastwood D.C."/>
            <person name="Martin F."/>
            <person name="Cullen D."/>
            <person name="Grigoriev I.V."/>
            <person name="Hibbett D.S."/>
        </authorList>
    </citation>
    <scope>NUCLEOTIDE SEQUENCE [LARGE SCALE GENOMIC DNA]</scope>
    <source>
        <strain evidence="11">RWD-64-598 SS2</strain>
    </source>
</reference>
<protein>
    <submittedName>
        <fullName evidence="10">Rad4-domain-containing protein</fullName>
    </submittedName>
</protein>
<dbReference type="InterPro" id="IPR038765">
    <property type="entry name" value="Papain-like_cys_pep_sf"/>
</dbReference>
<dbReference type="InterPro" id="IPR004583">
    <property type="entry name" value="DNA_repair_Rad4"/>
</dbReference>
<dbReference type="GO" id="GO:0005737">
    <property type="term" value="C:cytoplasm"/>
    <property type="evidence" value="ECO:0007669"/>
    <property type="project" value="TreeGrafter"/>
</dbReference>
<dbReference type="GeneID" id="19203168"/>
<feature type="region of interest" description="Disordered" evidence="6">
    <location>
        <begin position="1"/>
        <end position="40"/>
    </location>
</feature>
<keyword evidence="3" id="KW-0227">DNA damage</keyword>
<keyword evidence="11" id="KW-1185">Reference proteome</keyword>
<dbReference type="InterPro" id="IPR018325">
    <property type="entry name" value="Rad4/PNGase_transGLS-fold"/>
</dbReference>
<dbReference type="SUPFAM" id="SSF54001">
    <property type="entry name" value="Cysteine proteinases"/>
    <property type="match status" value="1"/>
</dbReference>
<sequence length="957" mass="106441">MSTGDAQDANSSSEEDFDWEEVDVPGQQEPELPQPYGELEVQLEAPKNIEITLPSARAKKGEGSKRQAGTGISHAERMTRVTCHKIHTVCMLANARVRNKWLNDETLQARLLSLVPMSLQDNLAIIHKSRVPERAKRGRMFESAVGRIATWWAETYFSVDRTGHIVNRTYEDVAREMAEAGNDEELYNRDDMEMIRSPKSLMKHLLMRRGSRDTSSQLFTALCRALDIPTRLVVSLQSVPWKTSSDKKKAPKKPSAKGKSKEKATNIEDESEDDEDMEPVDIPIPDIKGKGKAKATDEDEDAMKNNIKPRKGMSKPHVVKLRKSKSQQPRPPKPQASDPTTSPPVFWTEVFSRADSMWIAIDPIRGIIGKRQVFDPTPSSTSGQSKLPRRRDNIMLYVIALEEDGYGRDVTARYARDYTAKVAKVQGARASSGGRGRREWWERVIQVITRPYRLQRDDLEDDELRNHQLTEGMPTTLAGFKDHPLYVLSRHLKRDEVVDPPVELGKFRGDPVYARSSVVSLKTAENWMRQGRVIREGCQPMKMVKQRAMTIAKQREIEVAMERGHNGEEGEVLQGLYARNQTDLYKPPPIENGKVPKNDFGNIDLYVPSMLPPGGVHIPFKGVAKIARKLGFDFAEAVTGFEFRKRRAVPLIEGIVVSAENEAVIVEAFLAAEGDAEEKAKAKRLDQVHKRWVRLVQGLRIRQRLQAQYVDADNGIGGESAGTSIQVTIDQPQVRNLQRLPERGVYKGMKQPGGFLITADDVVEQHHLPKSRHRADPVQVDHVQETNGRAILMSESEVVSSEEPVPGVQLEDTVDVMGVDDLPNESRSGVPITMQALAEAAHAHKDISHAGPEELSSRAAVATVASGVSTPGSSAPTKKVSTRTARGKRKRASEGSDAESDKPKEDEPTPRKRRGEAAPAAATPPSGRVLRPRASKTASQLKEGKGIELAYRRAVAE</sequence>
<keyword evidence="5" id="KW-0539">Nucleus</keyword>
<dbReference type="InterPro" id="IPR036985">
    <property type="entry name" value="Transglutaminase-like_sf"/>
</dbReference>